<dbReference type="InterPro" id="IPR002822">
    <property type="entry name" value="Ni_insertion"/>
</dbReference>
<evidence type="ECO:0000313" key="2">
    <source>
        <dbReference type="EMBL" id="GAH42461.1"/>
    </source>
</evidence>
<gene>
    <name evidence="2" type="ORF">S03H2_24871</name>
</gene>
<sequence>RHTSTLGVRRCLHQRAKLRRESRTVPTPWGDVRVKVAFLGDRQVRCEPEYEDCRRIAEEQDLSLREVYRAVLRAAGAGQ</sequence>
<dbReference type="EMBL" id="BARU01013930">
    <property type="protein sequence ID" value="GAH42461.1"/>
    <property type="molecule type" value="Genomic_DNA"/>
</dbReference>
<protein>
    <recommendedName>
        <fullName evidence="3">TIGR00299 family protein</fullName>
    </recommendedName>
</protein>
<proteinExistence type="predicted"/>
<name>X1FA19_9ZZZZ</name>
<dbReference type="Pfam" id="PF01969">
    <property type="entry name" value="Ni_insertion"/>
    <property type="match status" value="1"/>
</dbReference>
<keyword evidence="1" id="KW-0533">Nickel</keyword>
<accession>X1FA19</accession>
<dbReference type="PANTHER" id="PTHR36566:SF1">
    <property type="entry name" value="PYRIDINIUM-3,5-BISTHIOCARBOXYLIC ACID MONONUCLEOTIDE NICKEL INSERTION PROTEIN"/>
    <property type="match status" value="1"/>
</dbReference>
<feature type="non-terminal residue" evidence="2">
    <location>
        <position position="1"/>
    </location>
</feature>
<comment type="caution">
    <text evidence="2">The sequence shown here is derived from an EMBL/GenBank/DDBJ whole genome shotgun (WGS) entry which is preliminary data.</text>
</comment>
<dbReference type="PANTHER" id="PTHR36566">
    <property type="entry name" value="NICKEL INSERTION PROTEIN-RELATED"/>
    <property type="match status" value="1"/>
</dbReference>
<organism evidence="2">
    <name type="scientific">marine sediment metagenome</name>
    <dbReference type="NCBI Taxonomy" id="412755"/>
    <lineage>
        <taxon>unclassified sequences</taxon>
        <taxon>metagenomes</taxon>
        <taxon>ecological metagenomes</taxon>
    </lineage>
</organism>
<evidence type="ECO:0000256" key="1">
    <source>
        <dbReference type="ARBA" id="ARBA00022596"/>
    </source>
</evidence>
<dbReference type="Gene3D" id="3.10.20.300">
    <property type="entry name" value="mk0293 like domain"/>
    <property type="match status" value="1"/>
</dbReference>
<reference evidence="2" key="1">
    <citation type="journal article" date="2014" name="Front. Microbiol.">
        <title>High frequency of phylogenetically diverse reductive dehalogenase-homologous genes in deep subseafloor sedimentary metagenomes.</title>
        <authorList>
            <person name="Kawai M."/>
            <person name="Futagami T."/>
            <person name="Toyoda A."/>
            <person name="Takaki Y."/>
            <person name="Nishi S."/>
            <person name="Hori S."/>
            <person name="Arai W."/>
            <person name="Tsubouchi T."/>
            <person name="Morono Y."/>
            <person name="Uchiyama I."/>
            <person name="Ito T."/>
            <person name="Fujiyama A."/>
            <person name="Inagaki F."/>
            <person name="Takami H."/>
        </authorList>
    </citation>
    <scope>NUCLEOTIDE SEQUENCE</scope>
    <source>
        <strain evidence="2">Expedition CK06-06</strain>
    </source>
</reference>
<evidence type="ECO:0008006" key="3">
    <source>
        <dbReference type="Google" id="ProtNLM"/>
    </source>
</evidence>
<dbReference type="AlphaFoldDB" id="X1FA19"/>